<dbReference type="InterPro" id="IPR007396">
    <property type="entry name" value="TR_PAI2-type"/>
</dbReference>
<organism evidence="1">
    <name type="scientific">Streptomyces drozdowiczii</name>
    <dbReference type="NCBI Taxonomy" id="202862"/>
    <lineage>
        <taxon>Bacteria</taxon>
        <taxon>Bacillati</taxon>
        <taxon>Actinomycetota</taxon>
        <taxon>Actinomycetes</taxon>
        <taxon>Kitasatosporales</taxon>
        <taxon>Streptomycetaceae</taxon>
        <taxon>Streptomyces</taxon>
    </lineage>
</organism>
<dbReference type="PANTHER" id="PTHR35802">
    <property type="entry name" value="PROTEASE SYNTHASE AND SPORULATION PROTEIN PAI 2"/>
    <property type="match status" value="1"/>
</dbReference>
<protein>
    <submittedName>
        <fullName evidence="1">MfnJ</fullName>
    </submittedName>
</protein>
<dbReference type="PIRSF" id="PIRSF010372">
    <property type="entry name" value="PaiB"/>
    <property type="match status" value="1"/>
</dbReference>
<evidence type="ECO:0000313" key="1">
    <source>
        <dbReference type="EMBL" id="AJV88382.1"/>
    </source>
</evidence>
<reference evidence="1" key="1">
    <citation type="journal article" date="2015" name="Org. Lett.">
        <title>Biosynthesis of the Anti-infective Marformycins Featuring Pre-NRPS Assembly Line N-Formylation and O-Methylation and Post-Assembly Line C-Hydroxylation Chemistries.</title>
        <authorList>
            <person name="Liu J."/>
            <person name="Wang B."/>
            <person name="Li H."/>
            <person name="Xie Y."/>
            <person name="Li Q."/>
            <person name="Qin X."/>
            <person name="Zhang X."/>
            <person name="Ju J."/>
        </authorList>
    </citation>
    <scope>NUCLEOTIDE SEQUENCE</scope>
    <source>
        <strain evidence="1">SCSIO 10141</strain>
    </source>
</reference>
<dbReference type="PANTHER" id="PTHR35802:SF1">
    <property type="entry name" value="PROTEASE SYNTHASE AND SPORULATION PROTEIN PAI 2"/>
    <property type="match status" value="1"/>
</dbReference>
<dbReference type="Gene3D" id="2.30.110.10">
    <property type="entry name" value="Electron Transport, Fmn-binding Protein, Chain A"/>
    <property type="match status" value="1"/>
</dbReference>
<dbReference type="EMBL" id="KP715145">
    <property type="protein sequence ID" value="AJV88382.1"/>
    <property type="molecule type" value="Genomic_DNA"/>
</dbReference>
<dbReference type="InterPro" id="IPR012349">
    <property type="entry name" value="Split_barrel_FMN-bd"/>
</dbReference>
<proteinExistence type="predicted"/>
<accession>A0A0D4WTG1</accession>
<sequence>MFVPPMYRTENEGRLRQVMERYPLAMLVTNGEPTPYATHLPVIFDQNGAPGTDGPVGATLLGHLNRNNPHWRTLTDGLAAKLVFTGPHSYITPTLYETTPAAPTWNFVTVHLEGTLHPVTDLEETLGVLQATVETFESAFGNKWEMDSSLDYFRHIGPAVGAFRFVVTSADGMFKLSQEKTPEIQHRIADRLIGTETGTRHELGALMAELTLGDRDGV</sequence>
<dbReference type="Pfam" id="PF04299">
    <property type="entry name" value="FMN_bind_2"/>
    <property type="match status" value="1"/>
</dbReference>
<dbReference type="AlphaFoldDB" id="A0A0D4WTG1"/>
<dbReference type="SUPFAM" id="SSF50475">
    <property type="entry name" value="FMN-binding split barrel"/>
    <property type="match status" value="1"/>
</dbReference>
<name>A0A0D4WTG1_9ACTN</name>